<accession>A0A0R2JU17</accession>
<evidence type="ECO:0000256" key="2">
    <source>
        <dbReference type="ARBA" id="ARBA00010488"/>
    </source>
</evidence>
<dbReference type="Gene3D" id="3.40.50.11820">
    <property type="match status" value="1"/>
</dbReference>
<dbReference type="InterPro" id="IPR043149">
    <property type="entry name" value="TagF_N"/>
</dbReference>
<dbReference type="AlphaFoldDB" id="A0A0R2JU17"/>
<dbReference type="EMBL" id="JQCD01000009">
    <property type="protein sequence ID" value="KRN77796.1"/>
    <property type="molecule type" value="Genomic_DNA"/>
</dbReference>
<evidence type="ECO:0000256" key="4">
    <source>
        <dbReference type="ARBA" id="ARBA00022679"/>
    </source>
</evidence>
<evidence type="ECO:0000256" key="6">
    <source>
        <dbReference type="ARBA" id="ARBA00023136"/>
    </source>
</evidence>
<gene>
    <name evidence="7" type="ORF">IV67_GL001323</name>
</gene>
<dbReference type="Proteomes" id="UP000051673">
    <property type="component" value="Unassembled WGS sequence"/>
</dbReference>
<keyword evidence="5" id="KW-0777">Teichoic acid biosynthesis</keyword>
<dbReference type="GO" id="GO:0005886">
    <property type="term" value="C:plasma membrane"/>
    <property type="evidence" value="ECO:0007669"/>
    <property type="project" value="UniProtKB-SubCell"/>
</dbReference>
<keyword evidence="6" id="KW-0472">Membrane</keyword>
<protein>
    <submittedName>
        <fullName evidence="7">Uncharacterized protein</fullName>
    </submittedName>
</protein>
<comment type="caution">
    <text evidence="7">The sequence shown here is derived from an EMBL/GenBank/DDBJ whole genome shotgun (WGS) entry which is preliminary data.</text>
</comment>
<dbReference type="SUPFAM" id="SSF53756">
    <property type="entry name" value="UDP-Glycosyltransferase/glycogen phosphorylase"/>
    <property type="match status" value="1"/>
</dbReference>
<dbReference type="GO" id="GO:0019350">
    <property type="term" value="P:teichoic acid biosynthetic process"/>
    <property type="evidence" value="ECO:0007669"/>
    <property type="project" value="UniProtKB-KW"/>
</dbReference>
<dbReference type="RefSeq" id="WP_057786155.1">
    <property type="nucleotide sequence ID" value="NZ_JQCD01000009.1"/>
</dbReference>
<evidence type="ECO:0000256" key="1">
    <source>
        <dbReference type="ARBA" id="ARBA00004202"/>
    </source>
</evidence>
<dbReference type="Pfam" id="PF04464">
    <property type="entry name" value="Glyphos_transf"/>
    <property type="match status" value="1"/>
</dbReference>
<evidence type="ECO:0000256" key="3">
    <source>
        <dbReference type="ARBA" id="ARBA00022475"/>
    </source>
</evidence>
<evidence type="ECO:0000313" key="8">
    <source>
        <dbReference type="Proteomes" id="UP000051673"/>
    </source>
</evidence>
<dbReference type="STRING" id="1620.IV67_GL001323"/>
<name>A0A0R2JU17_9LACO</name>
<dbReference type="InterPro" id="IPR051612">
    <property type="entry name" value="Teichoic_Acid_Biosynth"/>
</dbReference>
<dbReference type="PATRIC" id="fig|1620.3.peg.1338"/>
<dbReference type="GO" id="GO:0047355">
    <property type="term" value="F:CDP-glycerol glycerophosphotransferase activity"/>
    <property type="evidence" value="ECO:0007669"/>
    <property type="project" value="InterPro"/>
</dbReference>
<keyword evidence="4" id="KW-0808">Transferase</keyword>
<dbReference type="PANTHER" id="PTHR37316:SF1">
    <property type="entry name" value="TEICHOIC ACID GLYCEROL-PHOSPHATE PRIMASE"/>
    <property type="match status" value="1"/>
</dbReference>
<evidence type="ECO:0000256" key="5">
    <source>
        <dbReference type="ARBA" id="ARBA00022944"/>
    </source>
</evidence>
<dbReference type="PANTHER" id="PTHR37316">
    <property type="entry name" value="TEICHOIC ACID GLYCEROL-PHOSPHATE PRIMASE"/>
    <property type="match status" value="1"/>
</dbReference>
<reference evidence="7 8" key="1">
    <citation type="journal article" date="2015" name="Genome Announc.">
        <title>Expanding the biotechnology potential of lactobacilli through comparative genomics of 213 strains and associated genera.</title>
        <authorList>
            <person name="Sun Z."/>
            <person name="Harris H.M."/>
            <person name="McCann A."/>
            <person name="Guo C."/>
            <person name="Argimon S."/>
            <person name="Zhang W."/>
            <person name="Yang X."/>
            <person name="Jeffery I.B."/>
            <person name="Cooney J.C."/>
            <person name="Kagawa T.F."/>
            <person name="Liu W."/>
            <person name="Song Y."/>
            <person name="Salvetti E."/>
            <person name="Wrobel A."/>
            <person name="Rasinkangas P."/>
            <person name="Parkhill J."/>
            <person name="Rea M.C."/>
            <person name="O'Sullivan O."/>
            <person name="Ritari J."/>
            <person name="Douillard F.P."/>
            <person name="Paul Ross R."/>
            <person name="Yang R."/>
            <person name="Briner A.E."/>
            <person name="Felis G.E."/>
            <person name="de Vos W.M."/>
            <person name="Barrangou R."/>
            <person name="Klaenhammer T.R."/>
            <person name="Caufield P.W."/>
            <person name="Cui Y."/>
            <person name="Zhang H."/>
            <person name="O'Toole P.W."/>
        </authorList>
    </citation>
    <scope>NUCLEOTIDE SEQUENCE [LARGE SCALE GENOMIC DNA]</scope>
    <source>
        <strain evidence="7 8">DSM 20014</strain>
    </source>
</reference>
<comment type="similarity">
    <text evidence="2">Belongs to the CDP-glycerol glycerophosphotransferase family.</text>
</comment>
<dbReference type="InterPro" id="IPR007554">
    <property type="entry name" value="Glycerophosphate_synth"/>
</dbReference>
<evidence type="ECO:0000313" key="7">
    <source>
        <dbReference type="EMBL" id="KRN77796.1"/>
    </source>
</evidence>
<organism evidence="7 8">
    <name type="scientific">Weissella minor</name>
    <dbReference type="NCBI Taxonomy" id="1620"/>
    <lineage>
        <taxon>Bacteria</taxon>
        <taxon>Bacillati</taxon>
        <taxon>Bacillota</taxon>
        <taxon>Bacilli</taxon>
        <taxon>Lactobacillales</taxon>
        <taxon>Lactobacillaceae</taxon>
        <taxon>Weissella</taxon>
    </lineage>
</organism>
<keyword evidence="8" id="KW-1185">Reference proteome</keyword>
<proteinExistence type="inferred from homology"/>
<comment type="subcellular location">
    <subcellularLocation>
        <location evidence="1">Cell membrane</location>
        <topology evidence="1">Peripheral membrane protein</topology>
    </subcellularLocation>
</comment>
<keyword evidence="3" id="KW-1003">Cell membrane</keyword>
<dbReference type="Gene3D" id="3.40.50.12580">
    <property type="match status" value="1"/>
</dbReference>
<sequence>MPAYVKAHFSQGQFIISSEMVLPSLRIQGINSDTYFSDEGAHTYTISDTQVTSFLHSENIVTARLIYGSDAEPQTIDFQVDNFFVPENKLTANVGHDRLYLFMDEQEQLAFSMNALPSGQALFENATLIAFEQNQNNIKLTLDVYAKSVAPSAVQILIGHEEKQQIMKVASATTSTFDMGQGTFKSRVLAEFSPTDIAREFDEIPSVQKNGAKTENTFWIEIDQDHQDIAPVVQPLTIEKATALTDAYTNYDQQLCMLIQPTLLATQQLAYAASFVPQELQIQLQAYQAKHPNSDHPRTGKRPVILITERVTEAHDNGSVMFNYLNKYHAKDFDTYYVITSESTERENLDHYEDHIITFQTPRHLELFLMADLFLFTHDVENLLPFDSNYLNQKITQTPKINLQHGIAGLKAQAVREKPAVNEQIVVSSDREVEFVESEFGYKRNQILLTGLPRFDELLRNRMWSTFKARRHVLIMPTRRRKLMDVTEDEFKTSLFYTTYMQLINNPELKALAAEKRLQISFILHPDMREYRHLFHSDFVKILENKRRKDVSDLLRDNQIMITDYASVSFDFALQNRPVIYYQFDELVENRHFDIDPHDIVGPVVDNEDDLLFSLKNAVKQERLTNAQRSQVPENIYKQMDTKARKRVTQAIKKILK</sequence>
<dbReference type="InterPro" id="IPR043148">
    <property type="entry name" value="TagF_C"/>
</dbReference>